<comment type="caution">
    <text evidence="3">The sequence shown here is derived from an EMBL/GenBank/DDBJ whole genome shotgun (WGS) entry which is preliminary data.</text>
</comment>
<dbReference type="RefSeq" id="WP_382260310.1">
    <property type="nucleotide sequence ID" value="NZ_JBHTBX010000024.1"/>
</dbReference>
<accession>A0ABW2REW2</accession>
<reference evidence="4" key="1">
    <citation type="journal article" date="2019" name="Int. J. Syst. Evol. Microbiol.">
        <title>The Global Catalogue of Microorganisms (GCM) 10K type strain sequencing project: providing services to taxonomists for standard genome sequencing and annotation.</title>
        <authorList>
            <consortium name="The Broad Institute Genomics Platform"/>
            <consortium name="The Broad Institute Genome Sequencing Center for Infectious Disease"/>
            <person name="Wu L."/>
            <person name="Ma J."/>
        </authorList>
    </citation>
    <scope>NUCLEOTIDE SEQUENCE [LARGE SCALE GENOMIC DNA]</scope>
    <source>
        <strain evidence="4">CCUG 54518</strain>
    </source>
</reference>
<evidence type="ECO:0000259" key="2">
    <source>
        <dbReference type="Pfam" id="PF01569"/>
    </source>
</evidence>
<dbReference type="Proteomes" id="UP001596495">
    <property type="component" value="Unassembled WGS sequence"/>
</dbReference>
<feature type="transmembrane region" description="Helical" evidence="1">
    <location>
        <begin position="15"/>
        <end position="34"/>
    </location>
</feature>
<dbReference type="PROSITE" id="PS51257">
    <property type="entry name" value="PROKAR_LIPOPROTEIN"/>
    <property type="match status" value="1"/>
</dbReference>
<organism evidence="3 4">
    <name type="scientific">Hydrogenophaga bisanensis</name>
    <dbReference type="NCBI Taxonomy" id="439611"/>
    <lineage>
        <taxon>Bacteria</taxon>
        <taxon>Pseudomonadati</taxon>
        <taxon>Pseudomonadota</taxon>
        <taxon>Betaproteobacteria</taxon>
        <taxon>Burkholderiales</taxon>
        <taxon>Comamonadaceae</taxon>
        <taxon>Hydrogenophaga</taxon>
    </lineage>
</organism>
<name>A0ABW2REW2_9BURK</name>
<sequence length="249" mass="26415">MLLSDRGKWPPHSLFWFRVGVLLPLGLAACAVLFRDSGLDAALSGYFYDPAHHRFLVGTHGWIELLGHRIGKSVVLICWLLLLAAAIAAPRLPGIARHRGLVWTLVLAMALGPVVVTLLKDINSHACPWSLKAYGGAAEYSASWFVSRVEAGRCFPGGHAAGGFSIVAVAFAGAVLGRPGLCRAGLWLGLGVGTAFSILQVAKGAHFMSHNLWSAAIDLWMAALVFSPLMAPGRASPLYTNSVAAETPQ</sequence>
<dbReference type="CDD" id="cd03396">
    <property type="entry name" value="PAP2_like_6"/>
    <property type="match status" value="1"/>
</dbReference>
<dbReference type="Pfam" id="PF01569">
    <property type="entry name" value="PAP2"/>
    <property type="match status" value="1"/>
</dbReference>
<keyword evidence="1" id="KW-0472">Membrane</keyword>
<gene>
    <name evidence="3" type="ORF">ACFQNJ_19095</name>
</gene>
<feature type="transmembrane region" description="Helical" evidence="1">
    <location>
        <begin position="101"/>
        <end position="119"/>
    </location>
</feature>
<protein>
    <submittedName>
        <fullName evidence="3">Phosphatase PAP2 family protein</fullName>
    </submittedName>
</protein>
<feature type="transmembrane region" description="Helical" evidence="1">
    <location>
        <begin position="70"/>
        <end position="89"/>
    </location>
</feature>
<evidence type="ECO:0000256" key="1">
    <source>
        <dbReference type="SAM" id="Phobius"/>
    </source>
</evidence>
<evidence type="ECO:0000313" key="4">
    <source>
        <dbReference type="Proteomes" id="UP001596495"/>
    </source>
</evidence>
<proteinExistence type="predicted"/>
<keyword evidence="4" id="KW-1185">Reference proteome</keyword>
<keyword evidence="1" id="KW-0812">Transmembrane</keyword>
<evidence type="ECO:0000313" key="3">
    <source>
        <dbReference type="EMBL" id="MFC7436615.1"/>
    </source>
</evidence>
<dbReference type="EMBL" id="JBHTBX010000024">
    <property type="protein sequence ID" value="MFC7436615.1"/>
    <property type="molecule type" value="Genomic_DNA"/>
</dbReference>
<feature type="transmembrane region" description="Helical" evidence="1">
    <location>
        <begin position="212"/>
        <end position="231"/>
    </location>
</feature>
<feature type="transmembrane region" description="Helical" evidence="1">
    <location>
        <begin position="157"/>
        <end position="177"/>
    </location>
</feature>
<keyword evidence="1" id="KW-1133">Transmembrane helix</keyword>
<feature type="domain" description="Phosphatidic acid phosphatase type 2/haloperoxidase" evidence="2">
    <location>
        <begin position="102"/>
        <end position="226"/>
    </location>
</feature>
<dbReference type="InterPro" id="IPR000326">
    <property type="entry name" value="PAP2/HPO"/>
</dbReference>
<feature type="transmembrane region" description="Helical" evidence="1">
    <location>
        <begin position="184"/>
        <end position="206"/>
    </location>
</feature>